<evidence type="ECO:0000313" key="2">
    <source>
        <dbReference type="EMBL" id="EDW26591.1"/>
    </source>
</evidence>
<dbReference type="Proteomes" id="UP000008744">
    <property type="component" value="Unassembled WGS sequence"/>
</dbReference>
<dbReference type="CDD" id="cd00118">
    <property type="entry name" value="LysM"/>
    <property type="match status" value="1"/>
</dbReference>
<reference evidence="2 3" key="1">
    <citation type="journal article" date="2007" name="Nature">
        <title>Evolution of genes and genomes on the Drosophila phylogeny.</title>
        <authorList>
            <consortium name="Drosophila 12 Genomes Consortium"/>
            <person name="Clark A.G."/>
            <person name="Eisen M.B."/>
            <person name="Smith D.R."/>
            <person name="Bergman C.M."/>
            <person name="Oliver B."/>
            <person name="Markow T.A."/>
            <person name="Kaufman T.C."/>
            <person name="Kellis M."/>
            <person name="Gelbart W."/>
            <person name="Iyer V.N."/>
            <person name="Pollard D.A."/>
            <person name="Sackton T.B."/>
            <person name="Larracuente A.M."/>
            <person name="Singh N.D."/>
            <person name="Abad J.P."/>
            <person name="Abt D.N."/>
            <person name="Adryan B."/>
            <person name="Aguade M."/>
            <person name="Akashi H."/>
            <person name="Anderson W.W."/>
            <person name="Aquadro C.F."/>
            <person name="Ardell D.H."/>
            <person name="Arguello R."/>
            <person name="Artieri C.G."/>
            <person name="Barbash D.A."/>
            <person name="Barker D."/>
            <person name="Barsanti P."/>
            <person name="Batterham P."/>
            <person name="Batzoglou S."/>
            <person name="Begun D."/>
            <person name="Bhutkar A."/>
            <person name="Blanco E."/>
            <person name="Bosak S.A."/>
            <person name="Bradley R.K."/>
            <person name="Brand A.D."/>
            <person name="Brent M.R."/>
            <person name="Brooks A.N."/>
            <person name="Brown R.H."/>
            <person name="Butlin R.K."/>
            <person name="Caggese C."/>
            <person name="Calvi B.R."/>
            <person name="Bernardo de Carvalho A."/>
            <person name="Caspi A."/>
            <person name="Castrezana S."/>
            <person name="Celniker S.E."/>
            <person name="Chang J.L."/>
            <person name="Chapple C."/>
            <person name="Chatterji S."/>
            <person name="Chinwalla A."/>
            <person name="Civetta A."/>
            <person name="Clifton S.W."/>
            <person name="Comeron J.M."/>
            <person name="Costello J.C."/>
            <person name="Coyne J.A."/>
            <person name="Daub J."/>
            <person name="David R.G."/>
            <person name="Delcher A.L."/>
            <person name="Delehaunty K."/>
            <person name="Do C.B."/>
            <person name="Ebling H."/>
            <person name="Edwards K."/>
            <person name="Eickbush T."/>
            <person name="Evans J.D."/>
            <person name="Filipski A."/>
            <person name="Findeiss S."/>
            <person name="Freyhult E."/>
            <person name="Fulton L."/>
            <person name="Fulton R."/>
            <person name="Garcia A.C."/>
            <person name="Gardiner A."/>
            <person name="Garfield D.A."/>
            <person name="Garvin B.E."/>
            <person name="Gibson G."/>
            <person name="Gilbert D."/>
            <person name="Gnerre S."/>
            <person name="Godfrey J."/>
            <person name="Good R."/>
            <person name="Gotea V."/>
            <person name="Gravely B."/>
            <person name="Greenberg A.J."/>
            <person name="Griffiths-Jones S."/>
            <person name="Gross S."/>
            <person name="Guigo R."/>
            <person name="Gustafson E.A."/>
            <person name="Haerty W."/>
            <person name="Hahn M.W."/>
            <person name="Halligan D.L."/>
            <person name="Halpern A.L."/>
            <person name="Halter G.M."/>
            <person name="Han M.V."/>
            <person name="Heger A."/>
            <person name="Hillier L."/>
            <person name="Hinrichs A.S."/>
            <person name="Holmes I."/>
            <person name="Hoskins R.A."/>
            <person name="Hubisz M.J."/>
            <person name="Hultmark D."/>
            <person name="Huntley M.A."/>
            <person name="Jaffe D.B."/>
            <person name="Jagadeeshan S."/>
            <person name="Jeck W.R."/>
            <person name="Johnson J."/>
            <person name="Jones C.D."/>
            <person name="Jordan W.C."/>
            <person name="Karpen G.H."/>
            <person name="Kataoka E."/>
            <person name="Keightley P.D."/>
            <person name="Kheradpour P."/>
            <person name="Kirkness E.F."/>
            <person name="Koerich L.B."/>
            <person name="Kristiansen K."/>
            <person name="Kudrna D."/>
            <person name="Kulathinal R.J."/>
            <person name="Kumar S."/>
            <person name="Kwok R."/>
            <person name="Lander E."/>
            <person name="Langley C.H."/>
            <person name="Lapoint R."/>
            <person name="Lazzaro B.P."/>
            <person name="Lee S.J."/>
            <person name="Levesque L."/>
            <person name="Li R."/>
            <person name="Lin C.F."/>
            <person name="Lin M.F."/>
            <person name="Lindblad-Toh K."/>
            <person name="Llopart A."/>
            <person name="Long M."/>
            <person name="Low L."/>
            <person name="Lozovsky E."/>
            <person name="Lu J."/>
            <person name="Luo M."/>
            <person name="Machado C.A."/>
            <person name="Makalowski W."/>
            <person name="Marzo M."/>
            <person name="Matsuda M."/>
            <person name="Matzkin L."/>
            <person name="McAllister B."/>
            <person name="McBride C.S."/>
            <person name="McKernan B."/>
            <person name="McKernan K."/>
            <person name="Mendez-Lago M."/>
            <person name="Minx P."/>
            <person name="Mollenhauer M.U."/>
            <person name="Montooth K."/>
            <person name="Mount S.M."/>
            <person name="Mu X."/>
            <person name="Myers E."/>
            <person name="Negre B."/>
            <person name="Newfeld S."/>
            <person name="Nielsen R."/>
            <person name="Noor M.A."/>
            <person name="O'Grady P."/>
            <person name="Pachter L."/>
            <person name="Papaceit M."/>
            <person name="Parisi M.J."/>
            <person name="Parisi M."/>
            <person name="Parts L."/>
            <person name="Pedersen J.S."/>
            <person name="Pesole G."/>
            <person name="Phillippy A.M."/>
            <person name="Ponting C.P."/>
            <person name="Pop M."/>
            <person name="Porcelli D."/>
            <person name="Powell J.R."/>
            <person name="Prohaska S."/>
            <person name="Pruitt K."/>
            <person name="Puig M."/>
            <person name="Quesneville H."/>
            <person name="Ram K.R."/>
            <person name="Rand D."/>
            <person name="Rasmussen M.D."/>
            <person name="Reed L.K."/>
            <person name="Reenan R."/>
            <person name="Reily A."/>
            <person name="Remington K.A."/>
            <person name="Rieger T.T."/>
            <person name="Ritchie M.G."/>
            <person name="Robin C."/>
            <person name="Rogers Y.H."/>
            <person name="Rohde C."/>
            <person name="Rozas J."/>
            <person name="Rubenfield M.J."/>
            <person name="Ruiz A."/>
            <person name="Russo S."/>
            <person name="Salzberg S.L."/>
            <person name="Sanchez-Gracia A."/>
            <person name="Saranga D.J."/>
            <person name="Sato H."/>
            <person name="Schaeffer S.W."/>
            <person name="Schatz M.C."/>
            <person name="Schlenke T."/>
            <person name="Schwartz R."/>
            <person name="Segarra C."/>
            <person name="Singh R.S."/>
            <person name="Sirot L."/>
            <person name="Sirota M."/>
            <person name="Sisneros N.B."/>
            <person name="Smith C.D."/>
            <person name="Smith T.F."/>
            <person name="Spieth J."/>
            <person name="Stage D.E."/>
            <person name="Stark A."/>
            <person name="Stephan W."/>
            <person name="Strausberg R.L."/>
            <person name="Strempel S."/>
            <person name="Sturgill D."/>
            <person name="Sutton G."/>
            <person name="Sutton G.G."/>
            <person name="Tao W."/>
            <person name="Teichmann S."/>
            <person name="Tobari Y.N."/>
            <person name="Tomimura Y."/>
            <person name="Tsolas J.M."/>
            <person name="Valente V.L."/>
            <person name="Venter E."/>
            <person name="Venter J.C."/>
            <person name="Vicario S."/>
            <person name="Vieira F.G."/>
            <person name="Vilella A.J."/>
            <person name="Villasante A."/>
            <person name="Walenz B."/>
            <person name="Wang J."/>
            <person name="Wasserman M."/>
            <person name="Watts T."/>
            <person name="Wilson D."/>
            <person name="Wilson R.K."/>
            <person name="Wing R.A."/>
            <person name="Wolfner M.F."/>
            <person name="Wong A."/>
            <person name="Wong G.K."/>
            <person name="Wu C.I."/>
            <person name="Wu G."/>
            <person name="Yamamoto D."/>
            <person name="Yang H.P."/>
            <person name="Yang S.P."/>
            <person name="Yorke J.A."/>
            <person name="Yoshida K."/>
            <person name="Zdobnov E."/>
            <person name="Zhang P."/>
            <person name="Zhang Y."/>
            <person name="Zimin A.V."/>
            <person name="Baldwin J."/>
            <person name="Abdouelleil A."/>
            <person name="Abdulkadir J."/>
            <person name="Abebe A."/>
            <person name="Abera B."/>
            <person name="Abreu J."/>
            <person name="Acer S.C."/>
            <person name="Aftuck L."/>
            <person name="Alexander A."/>
            <person name="An P."/>
            <person name="Anderson E."/>
            <person name="Anderson S."/>
            <person name="Arachi H."/>
            <person name="Azer M."/>
            <person name="Bachantsang P."/>
            <person name="Barry A."/>
            <person name="Bayul T."/>
            <person name="Berlin A."/>
            <person name="Bessette D."/>
            <person name="Bloom T."/>
            <person name="Blye J."/>
            <person name="Boguslavskiy L."/>
            <person name="Bonnet C."/>
            <person name="Boukhgalter B."/>
            <person name="Bourzgui I."/>
            <person name="Brown A."/>
            <person name="Cahill P."/>
            <person name="Channer S."/>
            <person name="Cheshatsang Y."/>
            <person name="Chuda L."/>
            <person name="Citroen M."/>
            <person name="Collymore A."/>
            <person name="Cooke P."/>
            <person name="Costello M."/>
            <person name="D'Aco K."/>
            <person name="Daza R."/>
            <person name="De Haan G."/>
            <person name="DeGray S."/>
            <person name="DeMaso C."/>
            <person name="Dhargay N."/>
            <person name="Dooley K."/>
            <person name="Dooley E."/>
            <person name="Doricent M."/>
            <person name="Dorje P."/>
            <person name="Dorjee K."/>
            <person name="Dupes A."/>
            <person name="Elong R."/>
            <person name="Falk J."/>
            <person name="Farina A."/>
            <person name="Faro S."/>
            <person name="Ferguson D."/>
            <person name="Fisher S."/>
            <person name="Foley C.D."/>
            <person name="Franke A."/>
            <person name="Friedrich D."/>
            <person name="Gadbois L."/>
            <person name="Gearin G."/>
            <person name="Gearin C.R."/>
            <person name="Giannoukos G."/>
            <person name="Goode T."/>
            <person name="Graham J."/>
            <person name="Grandbois E."/>
            <person name="Grewal S."/>
            <person name="Gyaltsen K."/>
            <person name="Hafez N."/>
            <person name="Hagos B."/>
            <person name="Hall J."/>
            <person name="Henson C."/>
            <person name="Hollinger A."/>
            <person name="Honan T."/>
            <person name="Huard M.D."/>
            <person name="Hughes L."/>
            <person name="Hurhula B."/>
            <person name="Husby M.E."/>
            <person name="Kamat A."/>
            <person name="Kanga B."/>
            <person name="Kashin S."/>
            <person name="Khazanovich D."/>
            <person name="Kisner P."/>
            <person name="Lance K."/>
            <person name="Lara M."/>
            <person name="Lee W."/>
            <person name="Lennon N."/>
            <person name="Letendre F."/>
            <person name="LeVine R."/>
            <person name="Lipovsky A."/>
            <person name="Liu X."/>
            <person name="Liu J."/>
            <person name="Liu S."/>
            <person name="Lokyitsang T."/>
            <person name="Lokyitsang Y."/>
            <person name="Lubonja R."/>
            <person name="Lui A."/>
            <person name="MacDonald P."/>
            <person name="Magnisalis V."/>
            <person name="Maru K."/>
            <person name="Matthews C."/>
            <person name="McCusker W."/>
            <person name="McDonough S."/>
            <person name="Mehta T."/>
            <person name="Meldrim J."/>
            <person name="Meneus L."/>
            <person name="Mihai O."/>
            <person name="Mihalev A."/>
            <person name="Mihova T."/>
            <person name="Mittelman R."/>
            <person name="Mlenga V."/>
            <person name="Montmayeur A."/>
            <person name="Mulrain L."/>
            <person name="Navidi A."/>
            <person name="Naylor J."/>
            <person name="Negash T."/>
            <person name="Nguyen T."/>
            <person name="Nguyen N."/>
            <person name="Nicol R."/>
            <person name="Norbu C."/>
            <person name="Norbu N."/>
            <person name="Novod N."/>
            <person name="O'Neill B."/>
            <person name="Osman S."/>
            <person name="Markiewicz E."/>
            <person name="Oyono O.L."/>
            <person name="Patti C."/>
            <person name="Phunkhang P."/>
            <person name="Pierre F."/>
            <person name="Priest M."/>
            <person name="Raghuraman S."/>
            <person name="Rege F."/>
            <person name="Reyes R."/>
            <person name="Rise C."/>
            <person name="Rogov P."/>
            <person name="Ross K."/>
            <person name="Ryan E."/>
            <person name="Settipalli S."/>
            <person name="Shea T."/>
            <person name="Sherpa N."/>
            <person name="Shi L."/>
            <person name="Shih D."/>
            <person name="Sparrow T."/>
            <person name="Spaulding J."/>
            <person name="Stalker J."/>
            <person name="Stange-Thomann N."/>
            <person name="Stavropoulos S."/>
            <person name="Stone C."/>
            <person name="Strader C."/>
            <person name="Tesfaye S."/>
            <person name="Thomson T."/>
            <person name="Thoulutsang Y."/>
            <person name="Thoulutsang D."/>
            <person name="Topham K."/>
            <person name="Topping I."/>
            <person name="Tsamla T."/>
            <person name="Vassiliev H."/>
            <person name="Vo A."/>
            <person name="Wangchuk T."/>
            <person name="Wangdi T."/>
            <person name="Weiand M."/>
            <person name="Wilkinson J."/>
            <person name="Wilson A."/>
            <person name="Yadav S."/>
            <person name="Young G."/>
            <person name="Yu Q."/>
            <person name="Zembek L."/>
            <person name="Zhong D."/>
            <person name="Zimmer A."/>
            <person name="Zwirko Z."/>
            <person name="Jaffe D.B."/>
            <person name="Alvarez P."/>
            <person name="Brockman W."/>
            <person name="Butler J."/>
            <person name="Chin C."/>
            <person name="Gnerre S."/>
            <person name="Grabherr M."/>
            <person name="Kleber M."/>
            <person name="Mauceli E."/>
            <person name="MacCallum I."/>
        </authorList>
    </citation>
    <scope>NUCLEOTIDE SEQUENCE [LARGE SCALE GENOMIC DNA]</scope>
    <source>
        <strain evidence="3">MSH-3 / Tucson 14011-0111.49</strain>
    </source>
</reference>
<dbReference type="OrthoDB" id="2107166at2759"/>
<name>B4GV54_DROPE</name>
<dbReference type="KEGG" id="dpe:6597354"/>
<dbReference type="SUPFAM" id="SSF54106">
    <property type="entry name" value="LysM domain"/>
    <property type="match status" value="1"/>
</dbReference>
<dbReference type="PhylomeDB" id="B4GV54"/>
<accession>B4GV54</accession>
<feature type="domain" description="LysM" evidence="1">
    <location>
        <begin position="47"/>
        <end position="88"/>
    </location>
</feature>
<dbReference type="EMBL" id="CH479192">
    <property type="protein sequence ID" value="EDW26591.1"/>
    <property type="molecule type" value="Genomic_DNA"/>
</dbReference>
<dbReference type="InterPro" id="IPR018392">
    <property type="entry name" value="LysM"/>
</dbReference>
<organism evidence="3">
    <name type="scientific">Drosophila persimilis</name>
    <name type="common">Fruit fly</name>
    <dbReference type="NCBI Taxonomy" id="7234"/>
    <lineage>
        <taxon>Eukaryota</taxon>
        <taxon>Metazoa</taxon>
        <taxon>Ecdysozoa</taxon>
        <taxon>Arthropoda</taxon>
        <taxon>Hexapoda</taxon>
        <taxon>Insecta</taxon>
        <taxon>Pterygota</taxon>
        <taxon>Neoptera</taxon>
        <taxon>Endopterygota</taxon>
        <taxon>Diptera</taxon>
        <taxon>Brachycera</taxon>
        <taxon>Muscomorpha</taxon>
        <taxon>Ephydroidea</taxon>
        <taxon>Drosophilidae</taxon>
        <taxon>Drosophila</taxon>
        <taxon>Sophophora</taxon>
    </lineage>
</organism>
<protein>
    <submittedName>
        <fullName evidence="2">GL13098</fullName>
    </submittedName>
</protein>
<dbReference type="OMA" id="QICRANR"/>
<sequence>MSGRDDEAHGQMKTNPSELQLHLKELWGPNICGSQLTSVKCWLLHPVGRNDTLTSLALKYDTSIGKICRANRMQWQDVLLTRRQVWVPVRLQKNEDIVTELTKRMGTRILNTSVSFANPCTHPPHFHRQSSANPDAFAKDRDPLLITSEHMSIEE</sequence>
<dbReference type="HOGENOM" id="CLU_1961871_0_0_1"/>
<proteinExistence type="predicted"/>
<evidence type="ECO:0000259" key="1">
    <source>
        <dbReference type="Pfam" id="PF01476"/>
    </source>
</evidence>
<dbReference type="eggNOG" id="KOG2850">
    <property type="taxonomic scope" value="Eukaryota"/>
</dbReference>
<dbReference type="InterPro" id="IPR036779">
    <property type="entry name" value="LysM_dom_sf"/>
</dbReference>
<keyword evidence="3" id="KW-1185">Reference proteome</keyword>
<dbReference type="AlphaFoldDB" id="B4GV54"/>
<dbReference type="Pfam" id="PF01476">
    <property type="entry name" value="LysM"/>
    <property type="match status" value="1"/>
</dbReference>
<dbReference type="Gene3D" id="3.10.350.10">
    <property type="entry name" value="LysM domain"/>
    <property type="match status" value="1"/>
</dbReference>
<evidence type="ECO:0000313" key="3">
    <source>
        <dbReference type="Proteomes" id="UP000008744"/>
    </source>
</evidence>
<gene>
    <name evidence="2" type="primary">Dper\GL13098</name>
    <name evidence="2" type="ORF">Dper_GL13098</name>
</gene>